<dbReference type="EMBL" id="CAEZXL010000018">
    <property type="protein sequence ID" value="CAB4680118.1"/>
    <property type="molecule type" value="Genomic_DNA"/>
</dbReference>
<organism evidence="1">
    <name type="scientific">freshwater metagenome</name>
    <dbReference type="NCBI Taxonomy" id="449393"/>
    <lineage>
        <taxon>unclassified sequences</taxon>
        <taxon>metagenomes</taxon>
        <taxon>ecological metagenomes</taxon>
    </lineage>
</organism>
<reference evidence="1" key="1">
    <citation type="submission" date="2020-05" db="EMBL/GenBank/DDBJ databases">
        <authorList>
            <person name="Chiriac C."/>
            <person name="Salcher M."/>
            <person name="Ghai R."/>
            <person name="Kavagutti S V."/>
        </authorList>
    </citation>
    <scope>NUCLEOTIDE SEQUENCE</scope>
</reference>
<dbReference type="AlphaFoldDB" id="A0A6J6N4J4"/>
<protein>
    <submittedName>
        <fullName evidence="1">Unannotated protein</fullName>
    </submittedName>
</protein>
<proteinExistence type="predicted"/>
<name>A0A6J6N4J4_9ZZZZ</name>
<gene>
    <name evidence="1" type="ORF">UFOPK2373_00189</name>
</gene>
<accession>A0A6J6N4J4</accession>
<sequence length="48" mass="5245">MSDKLEELEAELARIAQLDLAEQPAAFASLREKLEAQLNSASDEAAEQ</sequence>
<evidence type="ECO:0000313" key="1">
    <source>
        <dbReference type="EMBL" id="CAB4680118.1"/>
    </source>
</evidence>